<evidence type="ECO:0000313" key="2">
    <source>
        <dbReference type="EMBL" id="PMS16581.1"/>
    </source>
</evidence>
<accession>A0A2N7VHF7</accession>
<feature type="region of interest" description="Disordered" evidence="1">
    <location>
        <begin position="93"/>
        <end position="124"/>
    </location>
</feature>
<protein>
    <submittedName>
        <fullName evidence="2">Uncharacterized protein</fullName>
    </submittedName>
</protein>
<evidence type="ECO:0000313" key="3">
    <source>
        <dbReference type="Proteomes" id="UP000235347"/>
    </source>
</evidence>
<keyword evidence="3" id="KW-1185">Reference proteome</keyword>
<feature type="compositionally biased region" description="Polar residues" evidence="1">
    <location>
        <begin position="1"/>
        <end position="15"/>
    </location>
</feature>
<feature type="compositionally biased region" description="Low complexity" evidence="1">
    <location>
        <begin position="115"/>
        <end position="124"/>
    </location>
</feature>
<feature type="region of interest" description="Disordered" evidence="1">
    <location>
        <begin position="210"/>
        <end position="236"/>
    </location>
</feature>
<reference evidence="2 3" key="1">
    <citation type="submission" date="2018-01" db="EMBL/GenBank/DDBJ databases">
        <title>Whole genome analyses suggest that Burkholderia sensu lato contains two further novel genera in the rhizoxinica-symbiotica group Mycetohabitans gen. nov., and Trinickia gen. nov.: implications for the evolution of diazotrophy and nodulation in the Burkholderiaceae.</title>
        <authorList>
            <person name="Estrada-de los Santos P."/>
            <person name="Palmer M."/>
            <person name="Chavez-Ramirez B."/>
            <person name="Beukes C."/>
            <person name="Steenkamp E.T."/>
            <person name="Hirsch A.M."/>
            <person name="Manyaka P."/>
            <person name="Maluk M."/>
            <person name="Lafos M."/>
            <person name="Crook M."/>
            <person name="Gross E."/>
            <person name="Simon M.F."/>
            <person name="Bueno dos Reis Junior F."/>
            <person name="Poole P.S."/>
            <person name="Venter S.N."/>
            <person name="James E.K."/>
        </authorList>
    </citation>
    <scope>NUCLEOTIDE SEQUENCE [LARGE SCALE GENOMIC DNA]</scope>
    <source>
        <strain evidence="2 3">GP25-8</strain>
    </source>
</reference>
<gene>
    <name evidence="2" type="ORF">C0Z19_25585</name>
</gene>
<feature type="region of interest" description="Disordered" evidence="1">
    <location>
        <begin position="1"/>
        <end position="44"/>
    </location>
</feature>
<sequence>MLSISSLFSRPSTPDVTAEAKRQAQSGPAHNRSQSVRASDGSPVLKRLLNSVSFRRSAGSQTRAAVRLQAAAPQQDSVAAVRTDKGKSALTMLARTNAPKPRTAHEAGQRAGDGASTSASAPRRPALVELMHAERETETTRYGMALIRGPIPKVRWADGIPEIDRAEKVAGLASGQHPPVARKVPGEDWQAINDQVGRNKRYEKVFGEGSLPIEDDDATGEPVINGRPGKPALDMSSIWAQIEDDGGL</sequence>
<evidence type="ECO:0000256" key="1">
    <source>
        <dbReference type="SAM" id="MobiDB-lite"/>
    </source>
</evidence>
<organism evidence="2 3">
    <name type="scientific">Trinickia soli</name>
    <dbReference type="NCBI Taxonomy" id="380675"/>
    <lineage>
        <taxon>Bacteria</taxon>
        <taxon>Pseudomonadati</taxon>
        <taxon>Pseudomonadota</taxon>
        <taxon>Betaproteobacteria</taxon>
        <taxon>Burkholderiales</taxon>
        <taxon>Burkholderiaceae</taxon>
        <taxon>Trinickia</taxon>
    </lineage>
</organism>
<proteinExistence type="predicted"/>
<dbReference type="RefSeq" id="WP_102612636.1">
    <property type="nucleotide sequence ID" value="NZ_CADIKD010000007.1"/>
</dbReference>
<name>A0A2N7VHF7_9BURK</name>
<feature type="compositionally biased region" description="Polar residues" evidence="1">
    <location>
        <begin position="23"/>
        <end position="37"/>
    </location>
</feature>
<dbReference type="AlphaFoldDB" id="A0A2N7VHF7"/>
<dbReference type="EMBL" id="PNYB01000034">
    <property type="protein sequence ID" value="PMS16581.1"/>
    <property type="molecule type" value="Genomic_DNA"/>
</dbReference>
<dbReference type="Proteomes" id="UP000235347">
    <property type="component" value="Unassembled WGS sequence"/>
</dbReference>
<comment type="caution">
    <text evidence="2">The sequence shown here is derived from an EMBL/GenBank/DDBJ whole genome shotgun (WGS) entry which is preliminary data.</text>
</comment>